<dbReference type="CDD" id="cd12921">
    <property type="entry name" value="VKOR_4"/>
    <property type="match status" value="1"/>
</dbReference>
<evidence type="ECO:0000256" key="5">
    <source>
        <dbReference type="ARBA" id="ARBA00022989"/>
    </source>
</evidence>
<comment type="similarity">
    <text evidence="2">Belongs to the VKOR family.</text>
</comment>
<dbReference type="RefSeq" id="WP_378321822.1">
    <property type="nucleotide sequence ID" value="NZ_JBHUHY010000031.1"/>
</dbReference>
<organism evidence="12 13">
    <name type="scientific">Aquimarina celericrescens</name>
    <dbReference type="NCBI Taxonomy" id="1964542"/>
    <lineage>
        <taxon>Bacteria</taxon>
        <taxon>Pseudomonadati</taxon>
        <taxon>Bacteroidota</taxon>
        <taxon>Flavobacteriia</taxon>
        <taxon>Flavobacteriales</taxon>
        <taxon>Flavobacteriaceae</taxon>
        <taxon>Aquimarina</taxon>
    </lineage>
</organism>
<dbReference type="SUPFAM" id="SSF52833">
    <property type="entry name" value="Thioredoxin-like"/>
    <property type="match status" value="1"/>
</dbReference>
<dbReference type="Proteomes" id="UP001597344">
    <property type="component" value="Unassembled WGS sequence"/>
</dbReference>
<accession>A0ABW5B3R9</accession>
<evidence type="ECO:0000256" key="6">
    <source>
        <dbReference type="ARBA" id="ARBA00023002"/>
    </source>
</evidence>
<feature type="transmembrane region" description="Helical" evidence="10">
    <location>
        <begin position="241"/>
        <end position="258"/>
    </location>
</feature>
<feature type="transmembrane region" description="Helical" evidence="10">
    <location>
        <begin position="216"/>
        <end position="235"/>
    </location>
</feature>
<keyword evidence="3 10" id="KW-0812">Transmembrane</keyword>
<evidence type="ECO:0000256" key="3">
    <source>
        <dbReference type="ARBA" id="ARBA00022692"/>
    </source>
</evidence>
<dbReference type="InterPro" id="IPR036249">
    <property type="entry name" value="Thioredoxin-like_sf"/>
</dbReference>
<evidence type="ECO:0000256" key="7">
    <source>
        <dbReference type="ARBA" id="ARBA00023136"/>
    </source>
</evidence>
<dbReference type="SMART" id="SM00756">
    <property type="entry name" value="VKc"/>
    <property type="match status" value="1"/>
</dbReference>
<evidence type="ECO:0000256" key="2">
    <source>
        <dbReference type="ARBA" id="ARBA00006214"/>
    </source>
</evidence>
<dbReference type="Gene3D" id="3.40.30.10">
    <property type="entry name" value="Glutaredoxin"/>
    <property type="match status" value="1"/>
</dbReference>
<feature type="transmembrane region" description="Helical" evidence="10">
    <location>
        <begin position="295"/>
        <end position="315"/>
    </location>
</feature>
<dbReference type="CDD" id="cd02972">
    <property type="entry name" value="DsbA_family"/>
    <property type="match status" value="1"/>
</dbReference>
<dbReference type="InterPro" id="IPR012932">
    <property type="entry name" value="VKOR"/>
</dbReference>
<comment type="caution">
    <text evidence="12">The sequence shown here is derived from an EMBL/GenBank/DDBJ whole genome shotgun (WGS) entry which is preliminary data.</text>
</comment>
<keyword evidence="7 10" id="KW-0472">Membrane</keyword>
<feature type="transmembrane region" description="Helical" evidence="10">
    <location>
        <begin position="158"/>
        <end position="178"/>
    </location>
</feature>
<proteinExistence type="inferred from homology"/>
<keyword evidence="9" id="KW-0676">Redox-active center</keyword>
<evidence type="ECO:0000313" key="12">
    <source>
        <dbReference type="EMBL" id="MFD2188796.1"/>
    </source>
</evidence>
<keyword evidence="4" id="KW-0874">Quinone</keyword>
<dbReference type="Pfam" id="PF07884">
    <property type="entry name" value="VKOR"/>
    <property type="match status" value="1"/>
</dbReference>
<keyword evidence="5 10" id="KW-1133">Transmembrane helix</keyword>
<protein>
    <submittedName>
        <fullName evidence="12">Vitamin K epoxide reductase family protein</fullName>
    </submittedName>
</protein>
<dbReference type="Pfam" id="PF13462">
    <property type="entry name" value="Thioredoxin_4"/>
    <property type="match status" value="1"/>
</dbReference>
<evidence type="ECO:0000256" key="9">
    <source>
        <dbReference type="ARBA" id="ARBA00023284"/>
    </source>
</evidence>
<evidence type="ECO:0000259" key="11">
    <source>
        <dbReference type="SMART" id="SM00756"/>
    </source>
</evidence>
<evidence type="ECO:0000313" key="13">
    <source>
        <dbReference type="Proteomes" id="UP001597344"/>
    </source>
</evidence>
<comment type="subcellular location">
    <subcellularLocation>
        <location evidence="1">Membrane</location>
        <topology evidence="1">Multi-pass membrane protein</topology>
    </subcellularLocation>
</comment>
<dbReference type="InterPro" id="IPR038354">
    <property type="entry name" value="VKOR_sf"/>
</dbReference>
<feature type="transmembrane region" description="Helical" evidence="10">
    <location>
        <begin position="134"/>
        <end position="152"/>
    </location>
</feature>
<evidence type="ECO:0000256" key="4">
    <source>
        <dbReference type="ARBA" id="ARBA00022719"/>
    </source>
</evidence>
<dbReference type="EMBL" id="JBHUHY010000031">
    <property type="protein sequence ID" value="MFD2188796.1"/>
    <property type="molecule type" value="Genomic_DNA"/>
</dbReference>
<name>A0ABW5B3R9_9FLAO</name>
<dbReference type="InterPro" id="IPR012336">
    <property type="entry name" value="Thioredoxin-like_fold"/>
</dbReference>
<keyword evidence="8" id="KW-1015">Disulfide bond</keyword>
<feature type="domain" description="Vitamin K epoxide reductase" evidence="11">
    <location>
        <begin position="153"/>
        <end position="289"/>
    </location>
</feature>
<evidence type="ECO:0000256" key="10">
    <source>
        <dbReference type="SAM" id="Phobius"/>
    </source>
</evidence>
<feature type="transmembrane region" description="Helical" evidence="10">
    <location>
        <begin position="267"/>
        <end position="289"/>
    </location>
</feature>
<keyword evidence="13" id="KW-1185">Reference proteome</keyword>
<reference evidence="13" key="1">
    <citation type="journal article" date="2019" name="Int. J. Syst. Evol. Microbiol.">
        <title>The Global Catalogue of Microorganisms (GCM) 10K type strain sequencing project: providing services to taxonomists for standard genome sequencing and annotation.</title>
        <authorList>
            <consortium name="The Broad Institute Genomics Platform"/>
            <consortium name="The Broad Institute Genome Sequencing Center for Infectious Disease"/>
            <person name="Wu L."/>
            <person name="Ma J."/>
        </authorList>
    </citation>
    <scope>NUCLEOTIDE SEQUENCE [LARGE SCALE GENOMIC DNA]</scope>
    <source>
        <strain evidence="13">DT92</strain>
    </source>
</reference>
<dbReference type="Gene3D" id="1.20.1440.130">
    <property type="entry name" value="VKOR domain"/>
    <property type="match status" value="1"/>
</dbReference>
<evidence type="ECO:0000256" key="1">
    <source>
        <dbReference type="ARBA" id="ARBA00004141"/>
    </source>
</evidence>
<evidence type="ECO:0000256" key="8">
    <source>
        <dbReference type="ARBA" id="ARBA00023157"/>
    </source>
</evidence>
<sequence>MKNNIENIVESVLIQNRIGGYDKKDLELQLQIHPNYPSFQSITDTLDYFSIENIAVEVPKEALDQLPDSFISLVKKEDQEEIVTVLKKKDFVEIKHTSLAKKKFNFEQFKEIWVPKVIAVEYNSKQSFTSNRSFIQNFLASALVIGLVATLINRSWDFDQALFLLVSTTGAVFSIFALRESLGIQSQTIHQFCTTVGNTNCGDVINNNSGKLFKGFTLADAGIAFFGSIILYQVFFGFTSVLLIPAVMGIPFVIYSIYSQGFVIKKWCAICITIAAVSIILAIIALRSLPLTVDFNLIPGFLLLSTLFTSIYLFAKEKTASSKKFRADNMRLNQFKRDGQIFNHLLSISDHISDTATFTNEIVLGNPNSDFKIISYTNPMCGYCKSAFEAYARVIKTMGDKLQIVVRLGVSLDDQKAEPTQIALRLLEIYHDQGEESFITAYSDWFADRTFSKWIKKYKAPSNNPIHAEVLHKQSEWSKNNNIPYTPASIINGAAYPKKYSYDEFFHFIGIMLENHLETVSEGGETIEV</sequence>
<keyword evidence="6" id="KW-0560">Oxidoreductase</keyword>
<gene>
    <name evidence="12" type="ORF">ACFSJT_18485</name>
</gene>